<protein>
    <recommendedName>
        <fullName evidence="10">ComG operon protein 3</fullName>
    </recommendedName>
</protein>
<dbReference type="RefSeq" id="WP_072887597.1">
    <property type="nucleotide sequence ID" value="NZ_FQVW01000001.1"/>
</dbReference>
<dbReference type="AlphaFoldDB" id="A0A1M5D0X5"/>
<dbReference type="GO" id="GO:0030420">
    <property type="term" value="P:establishment of competence for transformation"/>
    <property type="evidence" value="ECO:0007669"/>
    <property type="project" value="UniProtKB-UniRule"/>
</dbReference>
<dbReference type="OrthoDB" id="1798043at2"/>
<feature type="modified residue" description="N-methylphenylalanine" evidence="11">
    <location>
        <position position="8"/>
    </location>
</feature>
<dbReference type="InterPro" id="IPR045584">
    <property type="entry name" value="Pilin-like"/>
</dbReference>
<evidence type="ECO:0000313" key="12">
    <source>
        <dbReference type="EMBL" id="SHF60683.1"/>
    </source>
</evidence>
<dbReference type="GO" id="GO:0009986">
    <property type="term" value="C:cell surface"/>
    <property type="evidence" value="ECO:0007669"/>
    <property type="project" value="UniProtKB-SubCell"/>
</dbReference>
<keyword evidence="5 10" id="KW-0812">Transmembrane</keyword>
<dbReference type="Pfam" id="PF07963">
    <property type="entry name" value="N_methyl"/>
    <property type="match status" value="1"/>
</dbReference>
<feature type="chain" id="PRO_5035525478" description="ComG operon protein 3" evidence="11">
    <location>
        <begin position="8"/>
        <end position="104"/>
    </location>
</feature>
<dbReference type="GO" id="GO:0015627">
    <property type="term" value="C:type II protein secretion system complex"/>
    <property type="evidence" value="ECO:0007669"/>
    <property type="project" value="InterPro"/>
</dbReference>
<evidence type="ECO:0000256" key="6">
    <source>
        <dbReference type="ARBA" id="ARBA00022989"/>
    </source>
</evidence>
<comment type="similarity">
    <text evidence="9 10">Belongs to the ComGC family.</text>
</comment>
<dbReference type="GO" id="GO:0015628">
    <property type="term" value="P:protein secretion by the type II secretion system"/>
    <property type="evidence" value="ECO:0007669"/>
    <property type="project" value="InterPro"/>
</dbReference>
<dbReference type="Gene3D" id="3.30.700.10">
    <property type="entry name" value="Glycoprotein, Type 4 Pilin"/>
    <property type="match status" value="1"/>
</dbReference>
<dbReference type="InterPro" id="IPR000983">
    <property type="entry name" value="Bac_GSPG_pilin"/>
</dbReference>
<dbReference type="Proteomes" id="UP000183988">
    <property type="component" value="Unassembled WGS sequence"/>
</dbReference>
<evidence type="ECO:0000256" key="7">
    <source>
        <dbReference type="ARBA" id="ARBA00023136"/>
    </source>
</evidence>
<accession>A0A1M5D0X5</accession>
<comment type="function">
    <text evidence="10">Required for transformation and DNA binding.</text>
</comment>
<organism evidence="12 13">
    <name type="scientific">Ornithinibacillus halophilus</name>
    <dbReference type="NCBI Taxonomy" id="930117"/>
    <lineage>
        <taxon>Bacteria</taxon>
        <taxon>Bacillati</taxon>
        <taxon>Bacillota</taxon>
        <taxon>Bacilli</taxon>
        <taxon>Bacillales</taxon>
        <taxon>Bacillaceae</taxon>
        <taxon>Ornithinibacillus</taxon>
    </lineage>
</organism>
<evidence type="ECO:0000256" key="9">
    <source>
        <dbReference type="ARBA" id="ARBA00043982"/>
    </source>
</evidence>
<dbReference type="InterPro" id="IPR012902">
    <property type="entry name" value="N_methyl_site"/>
</dbReference>
<keyword evidence="8 10" id="KW-0178">Competence</keyword>
<evidence type="ECO:0000256" key="1">
    <source>
        <dbReference type="ARBA" id="ARBA00004162"/>
    </source>
</evidence>
<name>A0A1M5D0X5_9BACI</name>
<dbReference type="PIRSF" id="PIRSF029928">
    <property type="entry name" value="Late_competence_ComGC"/>
    <property type="match status" value="1"/>
</dbReference>
<dbReference type="NCBIfam" id="TIGR02532">
    <property type="entry name" value="IV_pilin_GFxxxE"/>
    <property type="match status" value="1"/>
</dbReference>
<evidence type="ECO:0000256" key="3">
    <source>
        <dbReference type="ARBA" id="ARBA00022475"/>
    </source>
</evidence>
<keyword evidence="13" id="KW-1185">Reference proteome</keyword>
<feature type="propeptide" id="PRO_5035525479" evidence="11">
    <location>
        <begin position="1"/>
        <end position="7"/>
    </location>
</feature>
<comment type="subunit">
    <text evidence="10">Homodimer.</text>
</comment>
<reference evidence="12 13" key="1">
    <citation type="submission" date="2016-11" db="EMBL/GenBank/DDBJ databases">
        <authorList>
            <person name="Jaros S."/>
            <person name="Januszkiewicz K."/>
            <person name="Wedrychowicz H."/>
        </authorList>
    </citation>
    <scope>NUCLEOTIDE SEQUENCE [LARGE SCALE GENOMIC DNA]</scope>
    <source>
        <strain evidence="12 13">IBRC-M 10683</strain>
    </source>
</reference>
<keyword evidence="3 10" id="KW-1003">Cell membrane</keyword>
<dbReference type="STRING" id="930117.SAMN05216225_1001476"/>
<keyword evidence="7 10" id="KW-0472">Membrane</keyword>
<dbReference type="EMBL" id="FQVW01000001">
    <property type="protein sequence ID" value="SHF60683.1"/>
    <property type="molecule type" value="Genomic_DNA"/>
</dbReference>
<evidence type="ECO:0000256" key="4">
    <source>
        <dbReference type="ARBA" id="ARBA00022481"/>
    </source>
</evidence>
<dbReference type="GO" id="GO:0005886">
    <property type="term" value="C:plasma membrane"/>
    <property type="evidence" value="ECO:0007669"/>
    <property type="project" value="UniProtKB-SubCell"/>
</dbReference>
<evidence type="ECO:0000256" key="11">
    <source>
        <dbReference type="PIRSR" id="PIRSR029928-50"/>
    </source>
</evidence>
<proteinExistence type="inferred from homology"/>
<comment type="subcellular location">
    <subcellularLocation>
        <location evidence="1">Cell membrane</location>
        <topology evidence="1">Single-pass membrane protein</topology>
    </subcellularLocation>
    <subcellularLocation>
        <location evidence="2">Cell surface</location>
    </subcellularLocation>
</comment>
<evidence type="ECO:0000256" key="2">
    <source>
        <dbReference type="ARBA" id="ARBA00004241"/>
    </source>
</evidence>
<feature type="transmembrane region" description="Helical" evidence="10">
    <location>
        <begin position="6"/>
        <end position="28"/>
    </location>
</feature>
<evidence type="ECO:0000256" key="5">
    <source>
        <dbReference type="ARBA" id="ARBA00022692"/>
    </source>
</evidence>
<dbReference type="SUPFAM" id="SSF54523">
    <property type="entry name" value="Pili subunits"/>
    <property type="match status" value="1"/>
</dbReference>
<evidence type="ECO:0000313" key="13">
    <source>
        <dbReference type="Proteomes" id="UP000183988"/>
    </source>
</evidence>
<sequence length="104" mass="11353">MFKNNKGFTLIEMLLVLMIISVLMILIIPNLGEKGKKVAEDGCDALVSLVQAQSDTYLLENGSHAKDLDSLVSAEYITSDQTKCKNGTELIYNNGKVTTPNSDD</sequence>
<keyword evidence="4 11" id="KW-0488">Methylation</keyword>
<dbReference type="PRINTS" id="PR00813">
    <property type="entry name" value="BCTERIALGSPG"/>
</dbReference>
<dbReference type="NCBIfam" id="NF040999">
    <property type="entry name" value="pilin_ComGC"/>
    <property type="match status" value="1"/>
</dbReference>
<keyword evidence="6 10" id="KW-1133">Transmembrane helix</keyword>
<gene>
    <name evidence="12" type="ORF">SAMN05216225_1001476</name>
</gene>
<keyword evidence="10" id="KW-0813">Transport</keyword>
<evidence type="ECO:0000256" key="10">
    <source>
        <dbReference type="PIRNR" id="PIRNR029928"/>
    </source>
</evidence>
<dbReference type="PROSITE" id="PS00409">
    <property type="entry name" value="PROKAR_NTER_METHYL"/>
    <property type="match status" value="1"/>
</dbReference>
<dbReference type="InterPro" id="IPR016940">
    <property type="entry name" value="ComGC"/>
</dbReference>
<evidence type="ECO:0000256" key="8">
    <source>
        <dbReference type="ARBA" id="ARBA00023287"/>
    </source>
</evidence>